<sequence length="85" mass="9263">NDSAKATADSASFNIPDENEAIYIEDDVFDYVSVNDPKINSTNLESTECNGDYIYTEDAVVDAPDDERSYITSNEALSMGLALKA</sequence>
<evidence type="ECO:0000313" key="1">
    <source>
        <dbReference type="Ensembl" id="ENSCINP00000033369.1"/>
    </source>
</evidence>
<accession>H2XUN5</accession>
<name>H2XUN5_CIOIN</name>
<reference evidence="2" key="1">
    <citation type="journal article" date="2002" name="Science">
        <title>The draft genome of Ciona intestinalis: insights into chordate and vertebrate origins.</title>
        <authorList>
            <person name="Dehal P."/>
            <person name="Satou Y."/>
            <person name="Campbell R.K."/>
            <person name="Chapman J."/>
            <person name="Degnan B."/>
            <person name="De Tomaso A."/>
            <person name="Davidson B."/>
            <person name="Di Gregorio A."/>
            <person name="Gelpke M."/>
            <person name="Goodstein D.M."/>
            <person name="Harafuji N."/>
            <person name="Hastings K.E."/>
            <person name="Ho I."/>
            <person name="Hotta K."/>
            <person name="Huang W."/>
            <person name="Kawashima T."/>
            <person name="Lemaire P."/>
            <person name="Martinez D."/>
            <person name="Meinertzhagen I.A."/>
            <person name="Necula S."/>
            <person name="Nonaka M."/>
            <person name="Putnam N."/>
            <person name="Rash S."/>
            <person name="Saiga H."/>
            <person name="Satake M."/>
            <person name="Terry A."/>
            <person name="Yamada L."/>
            <person name="Wang H.G."/>
            <person name="Awazu S."/>
            <person name="Azumi K."/>
            <person name="Boore J."/>
            <person name="Branno M."/>
            <person name="Chin-Bow S."/>
            <person name="DeSantis R."/>
            <person name="Doyle S."/>
            <person name="Francino P."/>
            <person name="Keys D.N."/>
            <person name="Haga S."/>
            <person name="Hayashi H."/>
            <person name="Hino K."/>
            <person name="Imai K.S."/>
            <person name="Inaba K."/>
            <person name="Kano S."/>
            <person name="Kobayashi K."/>
            <person name="Kobayashi M."/>
            <person name="Lee B.I."/>
            <person name="Makabe K.W."/>
            <person name="Manohar C."/>
            <person name="Matassi G."/>
            <person name="Medina M."/>
            <person name="Mochizuki Y."/>
            <person name="Mount S."/>
            <person name="Morishita T."/>
            <person name="Miura S."/>
            <person name="Nakayama A."/>
            <person name="Nishizaka S."/>
            <person name="Nomoto H."/>
            <person name="Ohta F."/>
            <person name="Oishi K."/>
            <person name="Rigoutsos I."/>
            <person name="Sano M."/>
            <person name="Sasaki A."/>
            <person name="Sasakura Y."/>
            <person name="Shoguchi E."/>
            <person name="Shin-i T."/>
            <person name="Spagnuolo A."/>
            <person name="Stainier D."/>
            <person name="Suzuki M.M."/>
            <person name="Tassy O."/>
            <person name="Takatori N."/>
            <person name="Tokuoka M."/>
            <person name="Yagi K."/>
            <person name="Yoshizaki F."/>
            <person name="Wada S."/>
            <person name="Zhang C."/>
            <person name="Hyatt P.D."/>
            <person name="Larimer F."/>
            <person name="Detter C."/>
            <person name="Doggett N."/>
            <person name="Glavina T."/>
            <person name="Hawkins T."/>
            <person name="Richardson P."/>
            <person name="Lucas S."/>
            <person name="Kohara Y."/>
            <person name="Levine M."/>
            <person name="Satoh N."/>
            <person name="Rokhsar D.S."/>
        </authorList>
    </citation>
    <scope>NUCLEOTIDE SEQUENCE [LARGE SCALE GENOMIC DNA]</scope>
</reference>
<reference evidence="1" key="3">
    <citation type="submission" date="2025-09" db="UniProtKB">
        <authorList>
            <consortium name="Ensembl"/>
        </authorList>
    </citation>
    <scope>IDENTIFICATION</scope>
</reference>
<dbReference type="Proteomes" id="UP000008144">
    <property type="component" value="Unassembled WGS sequence"/>
</dbReference>
<protein>
    <submittedName>
        <fullName evidence="1">Uncharacterized protein</fullName>
    </submittedName>
</protein>
<dbReference type="HOGENOM" id="CLU_2518251_0_0_1"/>
<dbReference type="AlphaFoldDB" id="H2XUN5"/>
<dbReference type="InParanoid" id="H2XUN5"/>
<reference evidence="1" key="2">
    <citation type="submission" date="2025-08" db="UniProtKB">
        <authorList>
            <consortium name="Ensembl"/>
        </authorList>
    </citation>
    <scope>IDENTIFICATION</scope>
</reference>
<proteinExistence type="predicted"/>
<organism evidence="1 2">
    <name type="scientific">Ciona intestinalis</name>
    <name type="common">Transparent sea squirt</name>
    <name type="synonym">Ascidia intestinalis</name>
    <dbReference type="NCBI Taxonomy" id="7719"/>
    <lineage>
        <taxon>Eukaryota</taxon>
        <taxon>Metazoa</taxon>
        <taxon>Chordata</taxon>
        <taxon>Tunicata</taxon>
        <taxon>Ascidiacea</taxon>
        <taxon>Phlebobranchia</taxon>
        <taxon>Cionidae</taxon>
        <taxon>Ciona</taxon>
    </lineage>
</organism>
<evidence type="ECO:0000313" key="2">
    <source>
        <dbReference type="Proteomes" id="UP000008144"/>
    </source>
</evidence>
<keyword evidence="2" id="KW-1185">Reference proteome</keyword>
<dbReference type="Ensembl" id="ENSCINT00000032848.1">
    <property type="protein sequence ID" value="ENSCINP00000033369.1"/>
    <property type="gene ID" value="ENSCING00000023667.1"/>
</dbReference>